<evidence type="ECO:0000256" key="2">
    <source>
        <dbReference type="ARBA" id="ARBA00022491"/>
    </source>
</evidence>
<dbReference type="CDD" id="cd00403">
    <property type="entry name" value="Ribosomal_L1"/>
    <property type="match status" value="1"/>
</dbReference>
<comment type="function">
    <text evidence="9">Protein L1 is also a translational repressor protein, it controls the translation of the L11 operon by binding to its mRNA.</text>
</comment>
<dbReference type="InterPro" id="IPR002143">
    <property type="entry name" value="Ribosomal_uL1"/>
</dbReference>
<comment type="caution">
    <text evidence="11">The sequence shown here is derived from an EMBL/GenBank/DDBJ whole genome shotgun (WGS) entry which is preliminary data.</text>
</comment>
<dbReference type="Proteomes" id="UP000318661">
    <property type="component" value="Unassembled WGS sequence"/>
</dbReference>
<dbReference type="GO" id="GO:0015934">
    <property type="term" value="C:large ribosomal subunit"/>
    <property type="evidence" value="ECO:0007669"/>
    <property type="project" value="InterPro"/>
</dbReference>
<accession>A0A537LGE4</accession>
<dbReference type="GO" id="GO:0000049">
    <property type="term" value="F:tRNA binding"/>
    <property type="evidence" value="ECO:0007669"/>
    <property type="project" value="UniProtKB-KW"/>
</dbReference>
<dbReference type="NCBIfam" id="TIGR01169">
    <property type="entry name" value="rplA_bact"/>
    <property type="match status" value="1"/>
</dbReference>
<dbReference type="PANTHER" id="PTHR36427">
    <property type="entry name" value="54S RIBOSOMAL PROTEIN L1, MITOCHONDRIAL"/>
    <property type="match status" value="1"/>
</dbReference>
<dbReference type="InterPro" id="IPR023673">
    <property type="entry name" value="Ribosomal_uL1_CS"/>
</dbReference>
<dbReference type="InterPro" id="IPR023674">
    <property type="entry name" value="Ribosomal_uL1-like"/>
</dbReference>
<dbReference type="InterPro" id="IPR028364">
    <property type="entry name" value="Ribosomal_uL1/biogenesis"/>
</dbReference>
<evidence type="ECO:0000313" key="12">
    <source>
        <dbReference type="Proteomes" id="UP000318661"/>
    </source>
</evidence>
<evidence type="ECO:0000256" key="9">
    <source>
        <dbReference type="HAMAP-Rule" id="MF_01318"/>
    </source>
</evidence>
<evidence type="ECO:0000256" key="7">
    <source>
        <dbReference type="ARBA" id="ARBA00023274"/>
    </source>
</evidence>
<dbReference type="PANTHER" id="PTHR36427:SF3">
    <property type="entry name" value="LARGE RIBOSOMAL SUBUNIT PROTEIN UL1M"/>
    <property type="match status" value="1"/>
</dbReference>
<comment type="similarity">
    <text evidence="1 9 10">Belongs to the universal ribosomal protein uL1 family.</text>
</comment>
<reference evidence="11 12" key="1">
    <citation type="journal article" date="2019" name="Nat. Microbiol.">
        <title>Mediterranean grassland soil C-N compound turnover is dependent on rainfall and depth, and is mediated by genomically divergent microorganisms.</title>
        <authorList>
            <person name="Diamond S."/>
            <person name="Andeer P.F."/>
            <person name="Li Z."/>
            <person name="Crits-Christoph A."/>
            <person name="Burstein D."/>
            <person name="Anantharaman K."/>
            <person name="Lane K.R."/>
            <person name="Thomas B.C."/>
            <person name="Pan C."/>
            <person name="Northen T.R."/>
            <person name="Banfield J.F."/>
        </authorList>
    </citation>
    <scope>NUCLEOTIDE SEQUENCE [LARGE SCALE GENOMIC DNA]</scope>
    <source>
        <strain evidence="11">NP_2</strain>
    </source>
</reference>
<dbReference type="HAMAP" id="MF_01318_B">
    <property type="entry name" value="Ribosomal_uL1_B"/>
    <property type="match status" value="1"/>
</dbReference>
<proteinExistence type="inferred from homology"/>
<keyword evidence="2 9" id="KW-0678">Repressor</keyword>
<dbReference type="Pfam" id="PF00687">
    <property type="entry name" value="Ribosomal_L1"/>
    <property type="match status" value="1"/>
</dbReference>
<evidence type="ECO:0000256" key="6">
    <source>
        <dbReference type="ARBA" id="ARBA00022980"/>
    </source>
</evidence>
<dbReference type="FunFam" id="3.40.50.790:FF:000001">
    <property type="entry name" value="50S ribosomal protein L1"/>
    <property type="match status" value="1"/>
</dbReference>
<keyword evidence="3 9" id="KW-0699">rRNA-binding</keyword>
<sequence>MGKHGKRYIESAKLVDPKALYAPAEAVRLLKQMRQAKFDETVEVAIRLGIDSKQADQQIRGTVPLPAGTGKTVRVLVFAKGEKVKEAESAGADYVGAEDLAEKIQGGWMDFDVAVATPDLMNVVGRLGRTLGPRGLMPSPKAGTVTFDIAKAVKEIKAGKIEYRTEKTGILHAGIGKASFTEEQLLANFTALLEAVVRAKPAASKGQYLRSIAISTTMGPGIHIDPVKAEGMLQAATA</sequence>
<dbReference type="EMBL" id="VBAJ01000200">
    <property type="protein sequence ID" value="TMJ07036.1"/>
    <property type="molecule type" value="Genomic_DNA"/>
</dbReference>
<keyword evidence="5 9" id="KW-0694">RNA-binding</keyword>
<keyword evidence="7 9" id="KW-0687">Ribonucleoprotein</keyword>
<dbReference type="InterPro" id="IPR005878">
    <property type="entry name" value="Ribosom_uL1_bac-type"/>
</dbReference>
<keyword evidence="4 9" id="KW-0810">Translation regulation</keyword>
<gene>
    <name evidence="9" type="primary">rplA</name>
    <name evidence="11" type="ORF">E6G99_08040</name>
</gene>
<evidence type="ECO:0000256" key="10">
    <source>
        <dbReference type="RuleBase" id="RU000659"/>
    </source>
</evidence>
<comment type="subunit">
    <text evidence="9">Part of the 50S ribosomal subunit.</text>
</comment>
<evidence type="ECO:0000256" key="5">
    <source>
        <dbReference type="ARBA" id="ARBA00022884"/>
    </source>
</evidence>
<dbReference type="Gene3D" id="3.30.190.20">
    <property type="match status" value="1"/>
</dbReference>
<keyword evidence="6 9" id="KW-0689">Ribosomal protein</keyword>
<dbReference type="Gene3D" id="3.40.50.790">
    <property type="match status" value="1"/>
</dbReference>
<dbReference type="SUPFAM" id="SSF56808">
    <property type="entry name" value="Ribosomal protein L1"/>
    <property type="match status" value="1"/>
</dbReference>
<dbReference type="AlphaFoldDB" id="A0A537LGE4"/>
<evidence type="ECO:0000256" key="1">
    <source>
        <dbReference type="ARBA" id="ARBA00010531"/>
    </source>
</evidence>
<dbReference type="GO" id="GO:0003735">
    <property type="term" value="F:structural constituent of ribosome"/>
    <property type="evidence" value="ECO:0007669"/>
    <property type="project" value="InterPro"/>
</dbReference>
<dbReference type="GO" id="GO:0006412">
    <property type="term" value="P:translation"/>
    <property type="evidence" value="ECO:0007669"/>
    <property type="project" value="UniProtKB-UniRule"/>
</dbReference>
<comment type="function">
    <text evidence="9">Binds directly to 23S rRNA. The L1 stalk is quite mobile in the ribosome, and is involved in E site tRNA release.</text>
</comment>
<evidence type="ECO:0000256" key="4">
    <source>
        <dbReference type="ARBA" id="ARBA00022845"/>
    </source>
</evidence>
<dbReference type="InterPro" id="IPR016095">
    <property type="entry name" value="Ribosomal_uL1_3-a/b-sand"/>
</dbReference>
<evidence type="ECO:0000256" key="8">
    <source>
        <dbReference type="ARBA" id="ARBA00035241"/>
    </source>
</evidence>
<dbReference type="PROSITE" id="PS01199">
    <property type="entry name" value="RIBOSOMAL_L1"/>
    <property type="match status" value="1"/>
</dbReference>
<dbReference type="PIRSF" id="PIRSF002155">
    <property type="entry name" value="Ribosomal_L1"/>
    <property type="match status" value="1"/>
</dbReference>
<dbReference type="GO" id="GO:0006417">
    <property type="term" value="P:regulation of translation"/>
    <property type="evidence" value="ECO:0007669"/>
    <property type="project" value="UniProtKB-KW"/>
</dbReference>
<evidence type="ECO:0000256" key="3">
    <source>
        <dbReference type="ARBA" id="ARBA00022730"/>
    </source>
</evidence>
<keyword evidence="9" id="KW-0820">tRNA-binding</keyword>
<dbReference type="GO" id="GO:0019843">
    <property type="term" value="F:rRNA binding"/>
    <property type="evidence" value="ECO:0007669"/>
    <property type="project" value="UniProtKB-UniRule"/>
</dbReference>
<organism evidence="11 12">
    <name type="scientific">Candidatus Segetimicrobium genomatis</name>
    <dbReference type="NCBI Taxonomy" id="2569760"/>
    <lineage>
        <taxon>Bacteria</taxon>
        <taxon>Bacillati</taxon>
        <taxon>Candidatus Sysuimicrobiota</taxon>
        <taxon>Candidatus Sysuimicrobiia</taxon>
        <taxon>Candidatus Sysuimicrobiales</taxon>
        <taxon>Candidatus Segetimicrobiaceae</taxon>
        <taxon>Candidatus Segetimicrobium</taxon>
    </lineage>
</organism>
<evidence type="ECO:0000313" key="11">
    <source>
        <dbReference type="EMBL" id="TMJ07036.1"/>
    </source>
</evidence>
<protein>
    <recommendedName>
        <fullName evidence="8 9">Large ribosomal subunit protein uL1</fullName>
    </recommendedName>
</protein>
<name>A0A537LGE4_9BACT</name>